<dbReference type="Proteomes" id="UP000297245">
    <property type="component" value="Unassembled WGS sequence"/>
</dbReference>
<name>A0A4S8MLA9_DENBC</name>
<proteinExistence type="predicted"/>
<organism evidence="2 3">
    <name type="scientific">Dendrothele bispora (strain CBS 962.96)</name>
    <dbReference type="NCBI Taxonomy" id="1314807"/>
    <lineage>
        <taxon>Eukaryota</taxon>
        <taxon>Fungi</taxon>
        <taxon>Dikarya</taxon>
        <taxon>Basidiomycota</taxon>
        <taxon>Agaricomycotina</taxon>
        <taxon>Agaricomycetes</taxon>
        <taxon>Agaricomycetidae</taxon>
        <taxon>Agaricales</taxon>
        <taxon>Agaricales incertae sedis</taxon>
        <taxon>Dendrothele</taxon>
    </lineage>
</organism>
<gene>
    <name evidence="2" type="ORF">K435DRAFT_962394</name>
</gene>
<evidence type="ECO:0000313" key="2">
    <source>
        <dbReference type="EMBL" id="THV03512.1"/>
    </source>
</evidence>
<dbReference type="AlphaFoldDB" id="A0A4S8MLA9"/>
<evidence type="ECO:0000256" key="1">
    <source>
        <dbReference type="SAM" id="MobiDB-lite"/>
    </source>
</evidence>
<evidence type="ECO:0000313" key="3">
    <source>
        <dbReference type="Proteomes" id="UP000297245"/>
    </source>
</evidence>
<dbReference type="EMBL" id="ML179066">
    <property type="protein sequence ID" value="THV03512.1"/>
    <property type="molecule type" value="Genomic_DNA"/>
</dbReference>
<keyword evidence="3" id="KW-1185">Reference proteome</keyword>
<sequence length="438" mass="49534">MATSASGASPHSIRTLESRNQTKTRGLAPPNQLSSLLDLPNELLLLIAREAAQSGMVIITVPSLPTPGSDRVHGSIYHLSLVSRHLRDVCSEFLFQNIRFLVRCSSEDFFFDDIEWDISYLSRSFEKHVKDHDSIRRVSFVAWPETDHVDEALSYQRLLLPFILDLILKCPNLQWVALPNFFTLNKWLDDAGLLGVVNDHPSPDLLILYPEIEDRNCIPFGMSSHMYSFSRVMLRLLDVSCHSNNTKNSIETLLKRGLRIQILAHSQREVTSWKWYRMSLPKAGLQTVTGWFPSLSETQSFLDAHPLVKTLEVNVGSDNPNDASQGFLSWLAANIPGVGELVDMFRSQSTQTWTLMSLTVVRPNRGGVWQLEEARVCRVCYSPQQVGDCLTLAANLRKMLPAQIQTVTFDKLRVTRTEKTSISSALAKDGLKVRWLNR</sequence>
<reference evidence="2 3" key="1">
    <citation type="journal article" date="2019" name="Nat. Ecol. Evol.">
        <title>Megaphylogeny resolves global patterns of mushroom evolution.</title>
        <authorList>
            <person name="Varga T."/>
            <person name="Krizsan K."/>
            <person name="Foldi C."/>
            <person name="Dima B."/>
            <person name="Sanchez-Garcia M."/>
            <person name="Sanchez-Ramirez S."/>
            <person name="Szollosi G.J."/>
            <person name="Szarkandi J.G."/>
            <person name="Papp V."/>
            <person name="Albert L."/>
            <person name="Andreopoulos W."/>
            <person name="Angelini C."/>
            <person name="Antonin V."/>
            <person name="Barry K.W."/>
            <person name="Bougher N.L."/>
            <person name="Buchanan P."/>
            <person name="Buyck B."/>
            <person name="Bense V."/>
            <person name="Catcheside P."/>
            <person name="Chovatia M."/>
            <person name="Cooper J."/>
            <person name="Damon W."/>
            <person name="Desjardin D."/>
            <person name="Finy P."/>
            <person name="Geml J."/>
            <person name="Haridas S."/>
            <person name="Hughes K."/>
            <person name="Justo A."/>
            <person name="Karasinski D."/>
            <person name="Kautmanova I."/>
            <person name="Kiss B."/>
            <person name="Kocsube S."/>
            <person name="Kotiranta H."/>
            <person name="LaButti K.M."/>
            <person name="Lechner B.E."/>
            <person name="Liimatainen K."/>
            <person name="Lipzen A."/>
            <person name="Lukacs Z."/>
            <person name="Mihaltcheva S."/>
            <person name="Morgado L.N."/>
            <person name="Niskanen T."/>
            <person name="Noordeloos M.E."/>
            <person name="Ohm R.A."/>
            <person name="Ortiz-Santana B."/>
            <person name="Ovrebo C."/>
            <person name="Racz N."/>
            <person name="Riley R."/>
            <person name="Savchenko A."/>
            <person name="Shiryaev A."/>
            <person name="Soop K."/>
            <person name="Spirin V."/>
            <person name="Szebenyi C."/>
            <person name="Tomsovsky M."/>
            <person name="Tulloss R.E."/>
            <person name="Uehling J."/>
            <person name="Grigoriev I.V."/>
            <person name="Vagvolgyi C."/>
            <person name="Papp T."/>
            <person name="Martin F.M."/>
            <person name="Miettinen O."/>
            <person name="Hibbett D.S."/>
            <person name="Nagy L.G."/>
        </authorList>
    </citation>
    <scope>NUCLEOTIDE SEQUENCE [LARGE SCALE GENOMIC DNA]</scope>
    <source>
        <strain evidence="2 3">CBS 962.96</strain>
    </source>
</reference>
<accession>A0A4S8MLA9</accession>
<protein>
    <submittedName>
        <fullName evidence="2">Uncharacterized protein</fullName>
    </submittedName>
</protein>
<feature type="region of interest" description="Disordered" evidence="1">
    <location>
        <begin position="1"/>
        <end position="29"/>
    </location>
</feature>